<keyword evidence="2" id="KW-0812">Transmembrane</keyword>
<protein>
    <recommendedName>
        <fullName evidence="3">Glycine zipper-like domain-containing protein</fullName>
    </recommendedName>
</protein>
<evidence type="ECO:0000256" key="1">
    <source>
        <dbReference type="SAM" id="MobiDB-lite"/>
    </source>
</evidence>
<name>A0ABX6YI83_9MICO</name>
<keyword evidence="2" id="KW-0472">Membrane</keyword>
<feature type="transmembrane region" description="Helical" evidence="2">
    <location>
        <begin position="47"/>
        <end position="65"/>
    </location>
</feature>
<dbReference type="RefSeq" id="WP_166984730.1">
    <property type="nucleotide sequence ID" value="NZ_CP061169.1"/>
</dbReference>
<dbReference type="Proteomes" id="UP000662814">
    <property type="component" value="Chromosome"/>
</dbReference>
<gene>
    <name evidence="4" type="ORF">HCR76_17325</name>
</gene>
<dbReference type="InterPro" id="IPR058598">
    <property type="entry name" value="Gly_zipper-like_dom"/>
</dbReference>
<organism evidence="4 5">
    <name type="scientific">Paramicrobacterium chengjingii</name>
    <dbReference type="NCBI Taxonomy" id="2769067"/>
    <lineage>
        <taxon>Bacteria</taxon>
        <taxon>Bacillati</taxon>
        <taxon>Actinomycetota</taxon>
        <taxon>Actinomycetes</taxon>
        <taxon>Micrococcales</taxon>
        <taxon>Microbacteriaceae</taxon>
        <taxon>Paramicrobacterium</taxon>
    </lineage>
</organism>
<evidence type="ECO:0000259" key="3">
    <source>
        <dbReference type="Pfam" id="PF26273"/>
    </source>
</evidence>
<evidence type="ECO:0000313" key="5">
    <source>
        <dbReference type="Proteomes" id="UP000662814"/>
    </source>
</evidence>
<dbReference type="EMBL" id="CP061169">
    <property type="protein sequence ID" value="QPZ38513.1"/>
    <property type="molecule type" value="Genomic_DNA"/>
</dbReference>
<dbReference type="Pfam" id="PF26273">
    <property type="entry name" value="Gly_zipper"/>
    <property type="match status" value="1"/>
</dbReference>
<proteinExistence type="predicted"/>
<keyword evidence="2" id="KW-1133">Transmembrane helix</keyword>
<evidence type="ECO:0000256" key="2">
    <source>
        <dbReference type="SAM" id="Phobius"/>
    </source>
</evidence>
<sequence length="89" mass="9157">MPRLRDARRDQREMTVMGGRKGSINLGAGMAIGVGIGMALGVALDNMAAGVSIGIALGIAFGAGFNNHPQHNDSGDGPGEDPDPFQPRE</sequence>
<accession>A0ABX6YI83</accession>
<feature type="region of interest" description="Disordered" evidence="1">
    <location>
        <begin position="66"/>
        <end position="89"/>
    </location>
</feature>
<feature type="transmembrane region" description="Helical" evidence="2">
    <location>
        <begin position="21"/>
        <end position="41"/>
    </location>
</feature>
<feature type="domain" description="Glycine zipper-like" evidence="3">
    <location>
        <begin position="24"/>
        <end position="68"/>
    </location>
</feature>
<keyword evidence="5" id="KW-1185">Reference proteome</keyword>
<reference evidence="4 5" key="1">
    <citation type="submission" date="2020-12" db="EMBL/GenBank/DDBJ databases">
        <title>Microbacterium sp. HY060.</title>
        <authorList>
            <person name="Zhou J."/>
        </authorList>
    </citation>
    <scope>NUCLEOTIDE SEQUENCE [LARGE SCALE GENOMIC DNA]</scope>
    <source>
        <strain evidence="4 5">HY60</strain>
    </source>
</reference>
<evidence type="ECO:0000313" key="4">
    <source>
        <dbReference type="EMBL" id="QPZ38513.1"/>
    </source>
</evidence>